<dbReference type="PANTHER" id="PTHR33987:SF1">
    <property type="entry name" value="CALCINEURIN-LIKE METALLO-PHOSPHOESTERASE SUPERFAMILY PROTEIN"/>
    <property type="match status" value="1"/>
</dbReference>
<evidence type="ECO:0000259" key="2">
    <source>
        <dbReference type="Pfam" id="PF25077"/>
    </source>
</evidence>
<evidence type="ECO:0000313" key="4">
    <source>
        <dbReference type="Proteomes" id="UP000247465"/>
    </source>
</evidence>
<dbReference type="Pfam" id="PF09423">
    <property type="entry name" value="PhoD"/>
    <property type="match status" value="1"/>
</dbReference>
<dbReference type="Pfam" id="PF25077">
    <property type="entry name" value="DUF7800"/>
    <property type="match status" value="1"/>
</dbReference>
<feature type="domain" description="DUF7800" evidence="2">
    <location>
        <begin position="24"/>
        <end position="111"/>
    </location>
</feature>
<dbReference type="SUPFAM" id="SSF56300">
    <property type="entry name" value="Metallo-dependent phosphatases"/>
    <property type="match status" value="1"/>
</dbReference>
<proteinExistence type="predicted"/>
<dbReference type="PANTHER" id="PTHR33987">
    <property type="entry name" value="CALCINEURIN-LIKE METALLO-PHOSPHOESTERASE SUPERFAMILY PROTEIN"/>
    <property type="match status" value="1"/>
</dbReference>
<reference evidence="3 4" key="1">
    <citation type="submission" date="2018-06" db="EMBL/GenBank/DDBJ databases">
        <title>Draft Genome Sequence of a Novel Marine Bacterium Related to the Verrucomicrobia.</title>
        <authorList>
            <person name="Vosseberg J."/>
            <person name="Martijn J."/>
            <person name="Ettema T.J.G."/>
        </authorList>
    </citation>
    <scope>NUCLEOTIDE SEQUENCE [LARGE SCALE GENOMIC DNA]</scope>
    <source>
        <strain evidence="3">TARA_B100001123</strain>
    </source>
</reference>
<sequence length="502" mass="57739">MKLRGYLTPLAAGLLVSLLTVHGANLRSGPMLGYSTMKEVLVWVQTDVPADVKIKYWEQDLPETAQFTDVVRTNKQTAFVAQCIADKVTWSRVYEYSVIIDGQKVIPRFRKGYAEKGPIPLSFQTQPRWRHAEAADFSPPDFSVALGSCAYFTEKGYNWEESKTPYGDHYEIFESIYEHDPDLMIWLGDQIYLREADWTSRTGIFHRYNHFRSFPYLRALFATVHQYAIWDDHDFGPNDIGRTFWNKEATLEAFKLYWGNPSYGFKDMPGITTFFNWGDANFYLLDNRYYRVAADDDPEPFGGPKSHHGKEQIDWLVETMRHQQGQDDFAYPSSFNIVVTGNQVLSDSPNPEGFRNYHSEWQYMIDRIIHAKIDGVIFLTGDVHFTEFSKEVHISGAKSSTPGNPGASYPFHDLTISPLTSAAFLDPWDNSYRVDIFPDSNDDFITKRNFAILDFKGPKSDRRIEIRIFDSEGNLINQKHDGKKGQIDGLWILKANDLKAPK</sequence>
<dbReference type="GO" id="GO:0004035">
    <property type="term" value="F:alkaline phosphatase activity"/>
    <property type="evidence" value="ECO:0007669"/>
    <property type="project" value="UniProtKB-EC"/>
</dbReference>
<name>A0A2Z4AFE5_9BACT</name>
<dbReference type="InterPro" id="IPR029052">
    <property type="entry name" value="Metallo-depent_PP-like"/>
</dbReference>
<dbReference type="InterPro" id="IPR056702">
    <property type="entry name" value="DUF7800"/>
</dbReference>
<evidence type="ECO:0000313" key="3">
    <source>
        <dbReference type="EMBL" id="AWT60235.1"/>
    </source>
</evidence>
<dbReference type="Gene3D" id="3.60.21.70">
    <property type="entry name" value="PhoD-like phosphatase"/>
    <property type="match status" value="1"/>
</dbReference>
<protein>
    <submittedName>
        <fullName evidence="3">Alkaline phosphatase D</fullName>
        <ecNumber evidence="3">3.1.3.1</ecNumber>
    </submittedName>
</protein>
<dbReference type="Proteomes" id="UP000247465">
    <property type="component" value="Chromosome"/>
</dbReference>
<dbReference type="InterPro" id="IPR018946">
    <property type="entry name" value="PhoD-like_MPP"/>
</dbReference>
<evidence type="ECO:0000259" key="1">
    <source>
        <dbReference type="Pfam" id="PF09423"/>
    </source>
</evidence>
<dbReference type="AlphaFoldDB" id="A0A2Z4AFE5"/>
<dbReference type="EMBL" id="CP029803">
    <property type="protein sequence ID" value="AWT60235.1"/>
    <property type="molecule type" value="Genomic_DNA"/>
</dbReference>
<gene>
    <name evidence="3" type="primary">phoD</name>
    <name evidence="3" type="ORF">DF168_01438</name>
</gene>
<organism evidence="3 4">
    <name type="scientific">Candidatus Moanibacter tarae</name>
    <dbReference type="NCBI Taxonomy" id="2200854"/>
    <lineage>
        <taxon>Bacteria</taxon>
        <taxon>Pseudomonadati</taxon>
        <taxon>Verrucomicrobiota</taxon>
        <taxon>Opitutia</taxon>
        <taxon>Puniceicoccales</taxon>
        <taxon>Puniceicoccales incertae sedis</taxon>
        <taxon>Candidatus Moanibacter</taxon>
    </lineage>
</organism>
<dbReference type="EC" id="3.1.3.1" evidence="3"/>
<dbReference type="CDD" id="cd07389">
    <property type="entry name" value="MPP_PhoD"/>
    <property type="match status" value="1"/>
</dbReference>
<dbReference type="InterPro" id="IPR038607">
    <property type="entry name" value="PhoD-like_sf"/>
</dbReference>
<dbReference type="KEGG" id="mtar:DF168_01438"/>
<accession>A0A2Z4AFE5</accession>
<feature type="domain" description="PhoD-like phosphatase metallophosphatase" evidence="1">
    <location>
        <begin position="161"/>
        <end position="424"/>
    </location>
</feature>
<keyword evidence="3" id="KW-0378">Hydrolase</keyword>